<feature type="coiled-coil region" evidence="5">
    <location>
        <begin position="14"/>
        <end position="41"/>
    </location>
</feature>
<sequence length="208" mass="24874">MPRIIQFNPTRMELLKQKKRLETAKRAHDLLEDKRDELIQRFLPLIKQVRELRKKVQEKLIKTYLDFQLSKMMNWEREIEACFLWPAMTTGLEITGYTPLGSPQFKIISEGDPLCYGFYQSNWKLDEAIRSFNEVLLLLLELAQKEEEAKRLAREIERTRRRVNALEHIFIPQIEQVVKYITMKLEERERSHIVNIMKIKQLMEKGGS</sequence>
<keyword evidence="4" id="KW-0375">Hydrogen ion transport</keyword>
<dbReference type="Gene3D" id="1.10.287.3240">
    <property type="match status" value="1"/>
</dbReference>
<dbReference type="AlphaFoldDB" id="A0A662DF65"/>
<keyword evidence="4" id="KW-0066">ATP synthesis</keyword>
<dbReference type="InterPro" id="IPR002699">
    <property type="entry name" value="V_ATPase_D"/>
</dbReference>
<evidence type="ECO:0000256" key="3">
    <source>
        <dbReference type="ARBA" id="ARBA00023065"/>
    </source>
</evidence>
<dbReference type="Pfam" id="PF01813">
    <property type="entry name" value="ATP-synt_D"/>
    <property type="match status" value="1"/>
</dbReference>
<organism evidence="7 8">
    <name type="scientific">Aerophobetes bacterium</name>
    <dbReference type="NCBI Taxonomy" id="2030807"/>
    <lineage>
        <taxon>Bacteria</taxon>
        <taxon>Candidatus Aerophobota</taxon>
    </lineage>
</organism>
<dbReference type="Proteomes" id="UP000885660">
    <property type="component" value="Unassembled WGS sequence"/>
</dbReference>
<evidence type="ECO:0000313" key="8">
    <source>
        <dbReference type="Proteomes" id="UP000267654"/>
    </source>
</evidence>
<proteinExistence type="inferred from homology"/>
<dbReference type="GO" id="GO:0042777">
    <property type="term" value="P:proton motive force-driven plasma membrane ATP synthesis"/>
    <property type="evidence" value="ECO:0007669"/>
    <property type="project" value="UniProtKB-UniRule"/>
</dbReference>
<dbReference type="HAMAP" id="MF_00271">
    <property type="entry name" value="ATP_synth_D_arch"/>
    <property type="match status" value="1"/>
</dbReference>
<keyword evidence="2 4" id="KW-0813">Transport</keyword>
<reference evidence="6" key="2">
    <citation type="journal article" date="2020" name="mSystems">
        <title>Genome- and Community-Level Interaction Insights into Carbon Utilization and Element Cycling Functions of Hydrothermarchaeota in Hydrothermal Sediment.</title>
        <authorList>
            <person name="Zhou Z."/>
            <person name="Liu Y."/>
            <person name="Xu W."/>
            <person name="Pan J."/>
            <person name="Luo Z.H."/>
            <person name="Li M."/>
        </authorList>
    </citation>
    <scope>NUCLEOTIDE SEQUENCE [LARGE SCALE GENOMIC DNA]</scope>
    <source>
        <strain evidence="6">HyVt-219</strain>
    </source>
</reference>
<dbReference type="GO" id="GO:0046961">
    <property type="term" value="F:proton-transporting ATPase activity, rotational mechanism"/>
    <property type="evidence" value="ECO:0007669"/>
    <property type="project" value="InterPro"/>
</dbReference>
<dbReference type="PANTHER" id="PTHR11671">
    <property type="entry name" value="V-TYPE ATP SYNTHASE SUBUNIT D"/>
    <property type="match status" value="1"/>
</dbReference>
<gene>
    <name evidence="4" type="primary">atpD</name>
    <name evidence="7" type="ORF">DRI96_02870</name>
    <name evidence="6" type="ORF">ENG47_04765</name>
</gene>
<evidence type="ECO:0000313" key="6">
    <source>
        <dbReference type="EMBL" id="HDN85049.1"/>
    </source>
</evidence>
<dbReference type="EMBL" id="DRBC01000286">
    <property type="protein sequence ID" value="HDN85049.1"/>
    <property type="molecule type" value="Genomic_DNA"/>
</dbReference>
<reference evidence="7 8" key="1">
    <citation type="submission" date="2018-06" db="EMBL/GenBank/DDBJ databases">
        <title>Extensive metabolic versatility and redundancy in microbially diverse, dynamic hydrothermal sediments.</title>
        <authorList>
            <person name="Dombrowski N."/>
            <person name="Teske A."/>
            <person name="Baker B.J."/>
        </authorList>
    </citation>
    <scope>NUCLEOTIDE SEQUENCE [LARGE SCALE GENOMIC DNA]</scope>
    <source>
        <strain evidence="7">B19_G9</strain>
    </source>
</reference>
<comment type="similarity">
    <text evidence="1 4">Belongs to the V-ATPase D subunit family.</text>
</comment>
<comment type="function">
    <text evidence="4">Produces ATP from ADP in the presence of a proton gradient across the membrane.</text>
</comment>
<dbReference type="NCBIfam" id="TIGR00309">
    <property type="entry name" value="V_ATPase_subD"/>
    <property type="match status" value="1"/>
</dbReference>
<dbReference type="GO" id="GO:0046933">
    <property type="term" value="F:proton-transporting ATP synthase activity, rotational mechanism"/>
    <property type="evidence" value="ECO:0007669"/>
    <property type="project" value="UniProtKB-UniRule"/>
</dbReference>
<evidence type="ECO:0000256" key="1">
    <source>
        <dbReference type="ARBA" id="ARBA00005850"/>
    </source>
</evidence>
<name>A0A662DF65_UNCAE</name>
<comment type="caution">
    <text evidence="7">The sequence shown here is derived from an EMBL/GenBank/DDBJ whole genome shotgun (WGS) entry which is preliminary data.</text>
</comment>
<keyword evidence="3 4" id="KW-0406">Ion transport</keyword>
<dbReference type="Proteomes" id="UP000267654">
    <property type="component" value="Unassembled WGS sequence"/>
</dbReference>
<evidence type="ECO:0000313" key="7">
    <source>
        <dbReference type="EMBL" id="RLE13508.1"/>
    </source>
</evidence>
<accession>A0A662DF65</accession>
<dbReference type="EMBL" id="QMQB01000085">
    <property type="protein sequence ID" value="RLE13508.1"/>
    <property type="molecule type" value="Genomic_DNA"/>
</dbReference>
<keyword evidence="5" id="KW-0175">Coiled coil</keyword>
<evidence type="ECO:0000256" key="4">
    <source>
        <dbReference type="HAMAP-Rule" id="MF_00271"/>
    </source>
</evidence>
<feature type="coiled-coil region" evidence="5">
    <location>
        <begin position="135"/>
        <end position="169"/>
    </location>
</feature>
<protein>
    <recommendedName>
        <fullName evidence="4">V-type ATP synthase subunit D</fullName>
    </recommendedName>
    <alternativeName>
        <fullName evidence="4">V-ATPase subunit D</fullName>
    </alternativeName>
</protein>
<evidence type="ECO:0000256" key="5">
    <source>
        <dbReference type="SAM" id="Coils"/>
    </source>
</evidence>
<dbReference type="GO" id="GO:0005524">
    <property type="term" value="F:ATP binding"/>
    <property type="evidence" value="ECO:0007669"/>
    <property type="project" value="UniProtKB-UniRule"/>
</dbReference>
<evidence type="ECO:0000256" key="2">
    <source>
        <dbReference type="ARBA" id="ARBA00022448"/>
    </source>
</evidence>